<feature type="compositionally biased region" description="Acidic residues" evidence="1">
    <location>
        <begin position="41"/>
        <end position="54"/>
    </location>
</feature>
<evidence type="ECO:0000256" key="1">
    <source>
        <dbReference type="SAM" id="MobiDB-lite"/>
    </source>
</evidence>
<sequence>MGLEFIEEFRPITPIRTVPASSSTKFKHVKNLPDLHTTITEQEEDYDYDDDDEECRTPTSPSRTLTPPLVCPPAPKKQRYQSLGSTASVKTSAKCVHTMEQNFAATQNFVATPISMKLDEDNYLQWKDQALSTIEGNDMLNHVTGEGIPQQFAISENDAAVAVNLSYQKWKKARLSSQIVVVSIDEQAVHY</sequence>
<dbReference type="PANTHER" id="PTHR35162:SF2">
    <property type="entry name" value="OS08G0516600 PROTEIN"/>
    <property type="match status" value="1"/>
</dbReference>
<feature type="compositionally biased region" description="Low complexity" evidence="1">
    <location>
        <begin position="57"/>
        <end position="68"/>
    </location>
</feature>
<dbReference type="PANTHER" id="PTHR35162">
    <property type="entry name" value="OS08G0516600 PROTEIN"/>
    <property type="match status" value="1"/>
</dbReference>
<feature type="region of interest" description="Disordered" evidence="1">
    <location>
        <begin position="41"/>
        <end position="77"/>
    </location>
</feature>
<proteinExistence type="predicted"/>
<name>A0ABU6U472_9FABA</name>
<reference evidence="2 3" key="1">
    <citation type="journal article" date="2023" name="Plants (Basel)">
        <title>Bridging the Gap: Combining Genomics and Transcriptomics Approaches to Understand Stylosanthes scabra, an Orphan Legume from the Brazilian Caatinga.</title>
        <authorList>
            <person name="Ferreira-Neto J.R.C."/>
            <person name="da Silva M.D."/>
            <person name="Binneck E."/>
            <person name="de Melo N.F."/>
            <person name="da Silva R.H."/>
            <person name="de Melo A.L.T.M."/>
            <person name="Pandolfi V."/>
            <person name="Bustamante F.O."/>
            <person name="Brasileiro-Vidal A.C."/>
            <person name="Benko-Iseppon A.M."/>
        </authorList>
    </citation>
    <scope>NUCLEOTIDE SEQUENCE [LARGE SCALE GENOMIC DNA]</scope>
    <source>
        <tissue evidence="2">Leaves</tissue>
    </source>
</reference>
<organism evidence="2 3">
    <name type="scientific">Stylosanthes scabra</name>
    <dbReference type="NCBI Taxonomy" id="79078"/>
    <lineage>
        <taxon>Eukaryota</taxon>
        <taxon>Viridiplantae</taxon>
        <taxon>Streptophyta</taxon>
        <taxon>Embryophyta</taxon>
        <taxon>Tracheophyta</taxon>
        <taxon>Spermatophyta</taxon>
        <taxon>Magnoliopsida</taxon>
        <taxon>eudicotyledons</taxon>
        <taxon>Gunneridae</taxon>
        <taxon>Pentapetalae</taxon>
        <taxon>rosids</taxon>
        <taxon>fabids</taxon>
        <taxon>Fabales</taxon>
        <taxon>Fabaceae</taxon>
        <taxon>Papilionoideae</taxon>
        <taxon>50 kb inversion clade</taxon>
        <taxon>dalbergioids sensu lato</taxon>
        <taxon>Dalbergieae</taxon>
        <taxon>Pterocarpus clade</taxon>
        <taxon>Stylosanthes</taxon>
    </lineage>
</organism>
<protein>
    <recommendedName>
        <fullName evidence="4">Retrotransposon Copia-like N-terminal domain-containing protein</fullName>
    </recommendedName>
</protein>
<dbReference type="Proteomes" id="UP001341840">
    <property type="component" value="Unassembled WGS sequence"/>
</dbReference>
<evidence type="ECO:0000313" key="2">
    <source>
        <dbReference type="EMBL" id="MED6155455.1"/>
    </source>
</evidence>
<comment type="caution">
    <text evidence="2">The sequence shown here is derived from an EMBL/GenBank/DDBJ whole genome shotgun (WGS) entry which is preliminary data.</text>
</comment>
<dbReference type="EMBL" id="JASCZI010120839">
    <property type="protein sequence ID" value="MED6155455.1"/>
    <property type="molecule type" value="Genomic_DNA"/>
</dbReference>
<accession>A0ABU6U472</accession>
<gene>
    <name evidence="2" type="ORF">PIB30_005307</name>
</gene>
<evidence type="ECO:0008006" key="4">
    <source>
        <dbReference type="Google" id="ProtNLM"/>
    </source>
</evidence>
<dbReference type="InterPro" id="IPR053115">
    <property type="entry name" value="CDK_inhibitor"/>
</dbReference>
<evidence type="ECO:0000313" key="3">
    <source>
        <dbReference type="Proteomes" id="UP001341840"/>
    </source>
</evidence>
<keyword evidence="3" id="KW-1185">Reference proteome</keyword>